<evidence type="ECO:0000259" key="8">
    <source>
        <dbReference type="PROSITE" id="PS51330"/>
    </source>
</evidence>
<sequence length="163" mass="19338">MLSAIVAVANNNAIGKDNDLLVRIPRDLKRFKDITTGHTIILGRKNFQSLPRVLPNRHHIILTRNRNFKIEDERVTVIHSIEDLKPYMEDSKEHFVVGGGEIYKLLLPYTDKLYITKVYADFDADTFFPDFNEKQWKVVYREKGIRDEENPYDYEYLDYERIK</sequence>
<accession>A0ABS6F4T1</accession>
<dbReference type="InterPro" id="IPR001796">
    <property type="entry name" value="DHFR_dom"/>
</dbReference>
<comment type="function">
    <text evidence="7">Key enzyme in folate metabolism. Catalyzes an essential reaction for de novo glycine and purine synthesis, and for DNA precursor synthesis.</text>
</comment>
<evidence type="ECO:0000256" key="1">
    <source>
        <dbReference type="ARBA" id="ARBA00004903"/>
    </source>
</evidence>
<protein>
    <recommendedName>
        <fullName evidence="3 7">Dihydrofolate reductase</fullName>
        <ecNumber evidence="3 7">1.5.1.3</ecNumber>
    </recommendedName>
</protein>
<evidence type="ECO:0000256" key="3">
    <source>
        <dbReference type="ARBA" id="ARBA00012856"/>
    </source>
</evidence>
<comment type="catalytic activity">
    <reaction evidence="7">
        <text>(6S)-5,6,7,8-tetrahydrofolate + NADP(+) = 7,8-dihydrofolate + NADPH + H(+)</text>
        <dbReference type="Rhea" id="RHEA:15009"/>
        <dbReference type="ChEBI" id="CHEBI:15378"/>
        <dbReference type="ChEBI" id="CHEBI:57451"/>
        <dbReference type="ChEBI" id="CHEBI:57453"/>
        <dbReference type="ChEBI" id="CHEBI:57783"/>
        <dbReference type="ChEBI" id="CHEBI:58349"/>
        <dbReference type="EC" id="1.5.1.3"/>
    </reaction>
</comment>
<dbReference type="RefSeq" id="WP_032123167.1">
    <property type="nucleotide sequence ID" value="NZ_JAHLQL010000008.1"/>
</dbReference>
<comment type="caution">
    <text evidence="9">The sequence shown here is derived from an EMBL/GenBank/DDBJ whole genome shotgun (WGS) entry which is preliminary data.</text>
</comment>
<dbReference type="Proteomes" id="UP000736583">
    <property type="component" value="Unassembled WGS sequence"/>
</dbReference>
<dbReference type="PANTHER" id="PTHR48069">
    <property type="entry name" value="DIHYDROFOLATE REDUCTASE"/>
    <property type="match status" value="1"/>
</dbReference>
<evidence type="ECO:0000256" key="4">
    <source>
        <dbReference type="ARBA" id="ARBA00022563"/>
    </source>
</evidence>
<dbReference type="PRINTS" id="PR00070">
    <property type="entry name" value="DHFR"/>
</dbReference>
<dbReference type="PROSITE" id="PS51330">
    <property type="entry name" value="DHFR_2"/>
    <property type="match status" value="1"/>
</dbReference>
<feature type="domain" description="DHFR" evidence="8">
    <location>
        <begin position="1"/>
        <end position="161"/>
    </location>
</feature>
<dbReference type="SUPFAM" id="SSF53597">
    <property type="entry name" value="Dihydrofolate reductase-like"/>
    <property type="match status" value="1"/>
</dbReference>
<comment type="pathway">
    <text evidence="1 7">Cofactor biosynthesis; tetrahydrofolate biosynthesis; 5,6,7,8-tetrahydrofolate from 7,8-dihydrofolate: step 1/1.</text>
</comment>
<dbReference type="PIRSF" id="PIRSF000194">
    <property type="entry name" value="DHFR"/>
    <property type="match status" value="1"/>
</dbReference>
<keyword evidence="4 7" id="KW-0554">One-carbon metabolism</keyword>
<evidence type="ECO:0000256" key="2">
    <source>
        <dbReference type="ARBA" id="ARBA00009539"/>
    </source>
</evidence>
<organism evidence="9 10">
    <name type="scientific">Clostridium simiarum</name>
    <dbReference type="NCBI Taxonomy" id="2841506"/>
    <lineage>
        <taxon>Bacteria</taxon>
        <taxon>Bacillati</taxon>
        <taxon>Bacillota</taxon>
        <taxon>Clostridia</taxon>
        <taxon>Eubacteriales</taxon>
        <taxon>Clostridiaceae</taxon>
        <taxon>Clostridium</taxon>
    </lineage>
</organism>
<dbReference type="InterPro" id="IPR024072">
    <property type="entry name" value="DHFR-like_dom_sf"/>
</dbReference>
<dbReference type="CDD" id="cd00209">
    <property type="entry name" value="DHFR"/>
    <property type="match status" value="1"/>
</dbReference>
<dbReference type="Pfam" id="PF00186">
    <property type="entry name" value="DHFR_1"/>
    <property type="match status" value="1"/>
</dbReference>
<evidence type="ECO:0000313" key="10">
    <source>
        <dbReference type="Proteomes" id="UP000736583"/>
    </source>
</evidence>
<dbReference type="InterPro" id="IPR012259">
    <property type="entry name" value="DHFR"/>
</dbReference>
<dbReference type="EC" id="1.5.1.3" evidence="3 7"/>
<dbReference type="EMBL" id="JAHLQL010000008">
    <property type="protein sequence ID" value="MBU5593268.1"/>
    <property type="molecule type" value="Genomic_DNA"/>
</dbReference>
<name>A0ABS6F4T1_9CLOT</name>
<dbReference type="Gene3D" id="3.40.430.10">
    <property type="entry name" value="Dihydrofolate Reductase, subunit A"/>
    <property type="match status" value="1"/>
</dbReference>
<evidence type="ECO:0000313" key="9">
    <source>
        <dbReference type="EMBL" id="MBU5593268.1"/>
    </source>
</evidence>
<dbReference type="PANTHER" id="PTHR48069:SF3">
    <property type="entry name" value="DIHYDROFOLATE REDUCTASE"/>
    <property type="match status" value="1"/>
</dbReference>
<gene>
    <name evidence="9" type="ORF">KQI89_16080</name>
</gene>
<evidence type="ECO:0000256" key="6">
    <source>
        <dbReference type="ARBA" id="ARBA00023002"/>
    </source>
</evidence>
<proteinExistence type="inferred from homology"/>
<keyword evidence="10" id="KW-1185">Reference proteome</keyword>
<evidence type="ECO:0000256" key="7">
    <source>
        <dbReference type="PIRNR" id="PIRNR000194"/>
    </source>
</evidence>
<comment type="similarity">
    <text evidence="2 7">Belongs to the dihydrofolate reductase family.</text>
</comment>
<reference evidence="9 10" key="1">
    <citation type="submission" date="2021-06" db="EMBL/GenBank/DDBJ databases">
        <authorList>
            <person name="Sun Q."/>
            <person name="Li D."/>
        </authorList>
    </citation>
    <scope>NUCLEOTIDE SEQUENCE [LARGE SCALE GENOMIC DNA]</scope>
    <source>
        <strain evidence="9 10">MSJ-4</strain>
    </source>
</reference>
<keyword evidence="6 7" id="KW-0560">Oxidoreductase</keyword>
<evidence type="ECO:0000256" key="5">
    <source>
        <dbReference type="ARBA" id="ARBA00022857"/>
    </source>
</evidence>
<keyword evidence="5 7" id="KW-0521">NADP</keyword>